<dbReference type="Pfam" id="PF22920">
    <property type="entry name" value="UvrC_RNaseH"/>
    <property type="match status" value="1"/>
</dbReference>
<dbReference type="Gene3D" id="3.40.1440.10">
    <property type="entry name" value="GIY-YIG endonuclease"/>
    <property type="match status" value="1"/>
</dbReference>
<reference evidence="10 11" key="1">
    <citation type="submission" date="2019-08" db="EMBL/GenBank/DDBJ databases">
        <title>Genome of Phaeodactylibacter luteus.</title>
        <authorList>
            <person name="Bowman J.P."/>
        </authorList>
    </citation>
    <scope>NUCLEOTIDE SEQUENCE [LARGE SCALE GENOMIC DNA]</scope>
    <source>
        <strain evidence="10 11">KCTC 42180</strain>
    </source>
</reference>
<feature type="domain" description="GIY-YIG" evidence="8">
    <location>
        <begin position="15"/>
        <end position="94"/>
    </location>
</feature>
<dbReference type="PANTHER" id="PTHR30562">
    <property type="entry name" value="UVRC/OXIDOREDUCTASE"/>
    <property type="match status" value="1"/>
</dbReference>
<dbReference type="InterPro" id="IPR004791">
    <property type="entry name" value="UvrC"/>
</dbReference>
<evidence type="ECO:0000259" key="8">
    <source>
        <dbReference type="PROSITE" id="PS50164"/>
    </source>
</evidence>
<evidence type="ECO:0000256" key="7">
    <source>
        <dbReference type="HAMAP-Rule" id="MF_00203"/>
    </source>
</evidence>
<feature type="domain" description="UvrC family homology region profile" evidence="9">
    <location>
        <begin position="263"/>
        <end position="480"/>
    </location>
</feature>
<dbReference type="PANTHER" id="PTHR30562:SF1">
    <property type="entry name" value="UVRABC SYSTEM PROTEIN C"/>
    <property type="match status" value="1"/>
</dbReference>
<dbReference type="SUPFAM" id="SSF46600">
    <property type="entry name" value="C-terminal UvrC-binding domain of UvrB"/>
    <property type="match status" value="1"/>
</dbReference>
<dbReference type="NCBIfam" id="TIGR00194">
    <property type="entry name" value="uvrC"/>
    <property type="match status" value="1"/>
</dbReference>
<dbReference type="GO" id="GO:0009432">
    <property type="term" value="P:SOS response"/>
    <property type="evidence" value="ECO:0007669"/>
    <property type="project" value="UniProtKB-UniRule"/>
</dbReference>
<proteinExistence type="inferred from homology"/>
<keyword evidence="11" id="KW-1185">Reference proteome</keyword>
<dbReference type="Gene3D" id="1.10.150.20">
    <property type="entry name" value="5' to 3' exonuclease, C-terminal subdomain"/>
    <property type="match status" value="1"/>
</dbReference>
<dbReference type="Pfam" id="PF08459">
    <property type="entry name" value="UvrC_RNaseH_dom"/>
    <property type="match status" value="1"/>
</dbReference>
<evidence type="ECO:0000256" key="3">
    <source>
        <dbReference type="ARBA" id="ARBA00022769"/>
    </source>
</evidence>
<accession>A0A5C6RJI8</accession>
<keyword evidence="5 7" id="KW-0234">DNA repair</keyword>
<dbReference type="SMART" id="SM00278">
    <property type="entry name" value="HhH1"/>
    <property type="match status" value="1"/>
</dbReference>
<dbReference type="FunFam" id="3.40.1440.10:FF:000001">
    <property type="entry name" value="UvrABC system protein C"/>
    <property type="match status" value="1"/>
</dbReference>
<evidence type="ECO:0000256" key="1">
    <source>
        <dbReference type="ARBA" id="ARBA00022490"/>
    </source>
</evidence>
<comment type="function">
    <text evidence="7">The UvrABC repair system catalyzes the recognition and processing of DNA lesions. UvrC both incises the 5' and 3' sides of the lesion. The N-terminal half is responsible for the 3' incision and the C-terminal half is responsible for the 5' incision.</text>
</comment>
<dbReference type="GO" id="GO:0005737">
    <property type="term" value="C:cytoplasm"/>
    <property type="evidence" value="ECO:0007669"/>
    <property type="project" value="UniProtKB-SubCell"/>
</dbReference>
<evidence type="ECO:0000313" key="10">
    <source>
        <dbReference type="EMBL" id="TXB62105.1"/>
    </source>
</evidence>
<dbReference type="PROSITE" id="PS50165">
    <property type="entry name" value="UVRC"/>
    <property type="match status" value="1"/>
</dbReference>
<dbReference type="RefSeq" id="WP_147168536.1">
    <property type="nucleotide sequence ID" value="NZ_VOOR01000037.1"/>
</dbReference>
<evidence type="ECO:0000256" key="4">
    <source>
        <dbReference type="ARBA" id="ARBA00022881"/>
    </source>
</evidence>
<dbReference type="HAMAP" id="MF_00203">
    <property type="entry name" value="UvrC"/>
    <property type="match status" value="1"/>
</dbReference>
<dbReference type="Gene3D" id="3.30.420.340">
    <property type="entry name" value="UvrC, RNAse H endonuclease domain"/>
    <property type="match status" value="1"/>
</dbReference>
<keyword evidence="2 7" id="KW-0227">DNA damage</keyword>
<dbReference type="SUPFAM" id="SSF47781">
    <property type="entry name" value="RuvA domain 2-like"/>
    <property type="match status" value="1"/>
</dbReference>
<dbReference type="InterPro" id="IPR050066">
    <property type="entry name" value="UvrABC_protein_C"/>
</dbReference>
<evidence type="ECO:0000256" key="2">
    <source>
        <dbReference type="ARBA" id="ARBA00022763"/>
    </source>
</evidence>
<comment type="similarity">
    <text evidence="7">Belongs to the UvrC family.</text>
</comment>
<keyword evidence="1 7" id="KW-0963">Cytoplasm</keyword>
<dbReference type="GO" id="GO:0009381">
    <property type="term" value="F:excinuclease ABC activity"/>
    <property type="evidence" value="ECO:0007669"/>
    <property type="project" value="UniProtKB-UniRule"/>
</dbReference>
<comment type="subunit">
    <text evidence="7">Interacts with UvrB in an incision complex.</text>
</comment>
<dbReference type="Pfam" id="PF14520">
    <property type="entry name" value="HHH_5"/>
    <property type="match status" value="1"/>
</dbReference>
<dbReference type="InterPro" id="IPR038476">
    <property type="entry name" value="UvrC_RNase_H_dom_sf"/>
</dbReference>
<dbReference type="PROSITE" id="PS50164">
    <property type="entry name" value="GIY_YIG"/>
    <property type="match status" value="1"/>
</dbReference>
<dbReference type="Proteomes" id="UP000321580">
    <property type="component" value="Unassembled WGS sequence"/>
</dbReference>
<dbReference type="OrthoDB" id="9804933at2"/>
<dbReference type="InterPro" id="IPR003583">
    <property type="entry name" value="Hlx-hairpin-Hlx_DNA-bd_motif"/>
</dbReference>
<dbReference type="SMART" id="SM00465">
    <property type="entry name" value="GIYc"/>
    <property type="match status" value="1"/>
</dbReference>
<dbReference type="GO" id="GO:0003677">
    <property type="term" value="F:DNA binding"/>
    <property type="evidence" value="ECO:0007669"/>
    <property type="project" value="UniProtKB-UniRule"/>
</dbReference>
<dbReference type="InterPro" id="IPR010994">
    <property type="entry name" value="RuvA_2-like"/>
</dbReference>
<organism evidence="10 11">
    <name type="scientific">Phaeodactylibacter luteus</name>
    <dbReference type="NCBI Taxonomy" id="1564516"/>
    <lineage>
        <taxon>Bacteria</taxon>
        <taxon>Pseudomonadati</taxon>
        <taxon>Bacteroidota</taxon>
        <taxon>Saprospiria</taxon>
        <taxon>Saprospirales</taxon>
        <taxon>Haliscomenobacteraceae</taxon>
        <taxon>Phaeodactylibacter</taxon>
    </lineage>
</organism>
<dbReference type="InterPro" id="IPR001162">
    <property type="entry name" value="UvrC_RNase_H_dom"/>
</dbReference>
<evidence type="ECO:0000313" key="11">
    <source>
        <dbReference type="Proteomes" id="UP000321580"/>
    </source>
</evidence>
<evidence type="ECO:0000256" key="5">
    <source>
        <dbReference type="ARBA" id="ARBA00023204"/>
    </source>
</evidence>
<keyword evidence="6 7" id="KW-0742">SOS response</keyword>
<protein>
    <recommendedName>
        <fullName evidence="7">UvrABC system protein C</fullName>
        <shortName evidence="7">Protein UvrC</shortName>
    </recommendedName>
    <alternativeName>
        <fullName evidence="7">Excinuclease ABC subunit C</fullName>
    </alternativeName>
</protein>
<sequence>MTTEDFKAIADTIPRLPGVYRFFDAEDCILYVGKAKNLRNRVSSYFGERRDRAHRTRVMVKHARRIEFTIVETEADALLLENTLIKKYQPRYNVMLRDDKSYSYICIKKERFPRVFITRRVIRDGSTYFGPYTSRSRLKVILELIKRLFPLRTCSYNLSADNIEAGKFKVCLEYHIKNCLGPCEGLESEAEYNEKIAQVRNILRGNFGAVRNHFRDVMGVLAENLEFEKAQRIKEKLTAFEDYQAKSTVVSTTIRDVDVFSIASEEKEAYVNYIKVVNGAIIHAHTQELIKNLDDDDEAGLLQYAIPIIRDRFNSIATELVLPYELPLGDDALQVTVPKIGDKRKLLDLSEKNLKYYMLQRQKQRATARKKQTSAERILRTLQADLNMDELPLHIECFDNSNILGHFPVSSCVVFKNAKPSKKDYRHFNVKTVVGPDDFASMAEVVHRRYRRLLDEGEPLPQLIIIDGGKGQLGAAVESLRTLGLLDQITIIGIAKRLEEIFLPGDAVPLYIDKKSESLKLIQQARDEAHRFAITFHRNKRSQFFTATELTNIPGVGEKTAEKLLSHFGSVKKVKEARASDLAAVAGLSVAKKVKMYFAEAEAGSSPSANE</sequence>
<keyword evidence="3 7" id="KW-0228">DNA excision</keyword>
<dbReference type="InterPro" id="IPR000305">
    <property type="entry name" value="GIY-YIG_endonuc"/>
</dbReference>
<dbReference type="GO" id="GO:0009380">
    <property type="term" value="C:excinuclease repair complex"/>
    <property type="evidence" value="ECO:0007669"/>
    <property type="project" value="InterPro"/>
</dbReference>
<dbReference type="SUPFAM" id="SSF82771">
    <property type="entry name" value="GIY-YIG endonuclease"/>
    <property type="match status" value="1"/>
</dbReference>
<gene>
    <name evidence="7" type="primary">uvrC</name>
    <name evidence="10" type="ORF">FRY97_15825</name>
</gene>
<dbReference type="EMBL" id="VOOR01000037">
    <property type="protein sequence ID" value="TXB62105.1"/>
    <property type="molecule type" value="Genomic_DNA"/>
</dbReference>
<dbReference type="GO" id="GO:0006289">
    <property type="term" value="P:nucleotide-excision repair"/>
    <property type="evidence" value="ECO:0007669"/>
    <property type="project" value="UniProtKB-UniRule"/>
</dbReference>
<comment type="caution">
    <text evidence="10">The sequence shown here is derived from an EMBL/GenBank/DDBJ whole genome shotgun (WGS) entry which is preliminary data.</text>
</comment>
<evidence type="ECO:0000256" key="6">
    <source>
        <dbReference type="ARBA" id="ARBA00023236"/>
    </source>
</evidence>
<dbReference type="Pfam" id="PF01541">
    <property type="entry name" value="GIY-YIG"/>
    <property type="match status" value="1"/>
</dbReference>
<dbReference type="InterPro" id="IPR036876">
    <property type="entry name" value="UVR_dom_sf"/>
</dbReference>
<dbReference type="AlphaFoldDB" id="A0A5C6RJI8"/>
<name>A0A5C6RJI8_9BACT</name>
<comment type="subcellular location">
    <subcellularLocation>
        <location evidence="7">Cytoplasm</location>
    </subcellularLocation>
</comment>
<dbReference type="InterPro" id="IPR047296">
    <property type="entry name" value="GIY-YIG_UvrC_Cho"/>
</dbReference>
<evidence type="ECO:0000259" key="9">
    <source>
        <dbReference type="PROSITE" id="PS50165"/>
    </source>
</evidence>
<dbReference type="CDD" id="cd10434">
    <property type="entry name" value="GIY-YIG_UvrC_Cho"/>
    <property type="match status" value="1"/>
</dbReference>
<dbReference type="InterPro" id="IPR035901">
    <property type="entry name" value="GIY-YIG_endonuc_sf"/>
</dbReference>
<keyword evidence="4 7" id="KW-0267">Excision nuclease</keyword>